<dbReference type="EMBL" id="JAHLQT010033762">
    <property type="protein sequence ID" value="KAG7159251.1"/>
    <property type="molecule type" value="Genomic_DNA"/>
</dbReference>
<reference evidence="6" key="1">
    <citation type="journal article" date="2021" name="Sci. Adv.">
        <title>The American lobster genome reveals insights on longevity, neural, and immune adaptations.</title>
        <authorList>
            <person name="Polinski J.M."/>
            <person name="Zimin A.V."/>
            <person name="Clark K.F."/>
            <person name="Kohn A.B."/>
            <person name="Sadowski N."/>
            <person name="Timp W."/>
            <person name="Ptitsyn A."/>
            <person name="Khanna P."/>
            <person name="Romanova D.Y."/>
            <person name="Williams P."/>
            <person name="Greenwood S.J."/>
            <person name="Moroz L.L."/>
            <person name="Walt D.R."/>
            <person name="Bodnar A.G."/>
        </authorList>
    </citation>
    <scope>NUCLEOTIDE SEQUENCE</scope>
    <source>
        <strain evidence="6">GMGI-L3</strain>
    </source>
</reference>
<dbReference type="Pfam" id="PF12796">
    <property type="entry name" value="Ank_2"/>
    <property type="match status" value="2"/>
</dbReference>
<evidence type="ECO:0000313" key="7">
    <source>
        <dbReference type="Proteomes" id="UP000747542"/>
    </source>
</evidence>
<keyword evidence="1" id="KW-0677">Repeat</keyword>
<evidence type="ECO:0000313" key="6">
    <source>
        <dbReference type="EMBL" id="KAG7159251.1"/>
    </source>
</evidence>
<feature type="domain" description="DOMON" evidence="4">
    <location>
        <begin position="277"/>
        <end position="410"/>
    </location>
</feature>
<evidence type="ECO:0000259" key="5">
    <source>
        <dbReference type="PROSITE" id="PS51549"/>
    </source>
</evidence>
<dbReference type="Gene3D" id="1.25.40.20">
    <property type="entry name" value="Ankyrin repeat-containing domain"/>
    <property type="match status" value="3"/>
</dbReference>
<dbReference type="InterPro" id="IPR019545">
    <property type="entry name" value="DM13_domain"/>
</dbReference>
<evidence type="ECO:0000259" key="4">
    <source>
        <dbReference type="PROSITE" id="PS50836"/>
    </source>
</evidence>
<keyword evidence="2" id="KW-0040">ANK repeat</keyword>
<dbReference type="Proteomes" id="UP000747542">
    <property type="component" value="Unassembled WGS sequence"/>
</dbReference>
<comment type="caution">
    <text evidence="6">The sequence shown here is derived from an EMBL/GenBank/DDBJ whole genome shotgun (WGS) entry which is preliminary data.</text>
</comment>
<feature type="repeat" description="ANK" evidence="2">
    <location>
        <begin position="849"/>
        <end position="881"/>
    </location>
</feature>
<proteinExistence type="predicted"/>
<feature type="repeat" description="ANK" evidence="2">
    <location>
        <begin position="785"/>
        <end position="817"/>
    </location>
</feature>
<dbReference type="CDD" id="cd09631">
    <property type="entry name" value="DOMON_DOH"/>
    <property type="match status" value="1"/>
</dbReference>
<accession>A0A8J5JN71</accession>
<gene>
    <name evidence="6" type="primary">FEM1C-L1</name>
    <name evidence="6" type="ORF">Hamer_G016651</name>
</gene>
<sequence length="1247" mass="140433">MEHRGIIGVVITSILIGVCRGADTYVGKKLGELNSYHHQVGGDVYAVDENTFLIKNFMYDGNGGDTYFWAGSRPRPGPQGFIVPNELGRTNVLDRYLNKDITLTLPDKKNIVEIKWLAIYDLSRLEPFGDVYIPEGFEPPQKIILNKLSSKTGEAKSGAVTIVDSKTIIMEDFYYDGTGEEVYFWVGVGPQPHSKGTKIPDEHGYMTPLQKYVKKTVMLELPGDLTVFTVDWLSVYDIKSERVLGSIIIPEELNVPPSLVKIIPHENSMPNCVQLYKDLQVSWEVFGDQITMELAAQVGENDYMAFGMSGSQTEPAMIGGDVVVMFMEGYLGNLIDYNMSSYMPCTELLGQPKGVCEDDKVGGTQDYQAYSSKREDGINIFTFRRRLVTPDTGDKAYPDSGPAIIIWALGALDIIKKPSMHYAWSKAKQEIEFARKPTEKNCFAFTRSEKPNLKPWSGFHLADPAAREFTARLGPDGGVRGYLATANHEPRGAYSQLSESQQKEVRVLAGIGYSVRGDARPTATGRLCLWKHTPEGDRRKDVEFRTFERFRNSLMLECGDGKAAILEFTPNKSWPDIVYYNSWTAPNMGWRIHILEEVHTEKILAEVARRSEGVKFAVTHHFVLALGLGVWIKLGALDSSKENFFSVFKRRMWITGKIDQTSHKEQIFSDLYNECRNIAPGARLSYMLRTRLERFQREDRKEIVTRTRDGCAPLFVACKRGNVEVVDYLITTCSADAEQRGLYEVPDDRSIHNVTPLWCASVAGRLPVVKCLVQHGADVNSVSDTGSTPVRSACFMTHLDIVTYLVENGANISKPNYNGGTCLINSVQSVKLCEYLLKHGADVNAQDIQNKTALHYAIQEHRFETTKLLLDHGANPHLTSRYHDDALQTACIKGVCQIFEYLINVFSYFPSRIADGYELLGTTFLDEHHDIQAALQYWRKAASVRQASGVSKQILPARRNYQFALEFKTSEELEAIAIDLNGMRTQSLLICERILGIAHKDMIFRLMYRGAAYADSLQYQNCIDLWLYALELRIQRDTILFNETCFTAQALVRLYLDMIDKHSAGVMQNTVSFDDAYRTVELLAEQLPKCMALLRIQPVHKKHQSNFDHMLKVLTHMLFVVLHIPRMEEQQEKVATLVNNILRVDPRTCQGGHSLLHLAAMKTNVLNNHSLLEEEHMTPFPSAGVVSFLLACGAPVNATNDKGSSPLFMASQDMLFKEERHLCDISTLRNARKPNICEVYKNSTTGA</sequence>
<keyword evidence="7" id="KW-1185">Reference proteome</keyword>
<feature type="chain" id="PRO_5035322294" evidence="3">
    <location>
        <begin position="22"/>
        <end position="1247"/>
    </location>
</feature>
<evidence type="ECO:0000256" key="1">
    <source>
        <dbReference type="ARBA" id="ARBA00022737"/>
    </source>
</evidence>
<dbReference type="PANTHER" id="PTHR24036">
    <property type="entry name" value="SKELETOR-RELATED"/>
    <property type="match status" value="1"/>
</dbReference>
<dbReference type="PROSITE" id="PS50297">
    <property type="entry name" value="ANK_REP_REGION"/>
    <property type="match status" value="3"/>
</dbReference>
<name>A0A8J5JN71_HOMAM</name>
<dbReference type="PROSITE" id="PS50088">
    <property type="entry name" value="ANK_REPEAT"/>
    <property type="match status" value="3"/>
</dbReference>
<evidence type="ECO:0000256" key="2">
    <source>
        <dbReference type="PROSITE-ProRule" id="PRU00023"/>
    </source>
</evidence>
<dbReference type="SMART" id="SM00248">
    <property type="entry name" value="ANK"/>
    <property type="match status" value="7"/>
</dbReference>
<feature type="signal peptide" evidence="3">
    <location>
        <begin position="1"/>
        <end position="21"/>
    </location>
</feature>
<dbReference type="SMART" id="SM00664">
    <property type="entry name" value="DoH"/>
    <property type="match status" value="1"/>
</dbReference>
<dbReference type="PANTHER" id="PTHR24036:SF16">
    <property type="entry name" value="KNICKKOPF"/>
    <property type="match status" value="1"/>
</dbReference>
<dbReference type="InterPro" id="IPR005018">
    <property type="entry name" value="DOMON_domain"/>
</dbReference>
<protein>
    <submittedName>
        <fullName evidence="6">Fem-1 C-like 1</fullName>
    </submittedName>
</protein>
<organism evidence="6 7">
    <name type="scientific">Homarus americanus</name>
    <name type="common">American lobster</name>
    <dbReference type="NCBI Taxonomy" id="6706"/>
    <lineage>
        <taxon>Eukaryota</taxon>
        <taxon>Metazoa</taxon>
        <taxon>Ecdysozoa</taxon>
        <taxon>Arthropoda</taxon>
        <taxon>Crustacea</taxon>
        <taxon>Multicrustacea</taxon>
        <taxon>Malacostraca</taxon>
        <taxon>Eumalacostraca</taxon>
        <taxon>Eucarida</taxon>
        <taxon>Decapoda</taxon>
        <taxon>Pleocyemata</taxon>
        <taxon>Astacidea</taxon>
        <taxon>Nephropoidea</taxon>
        <taxon>Nephropidae</taxon>
        <taxon>Homarus</taxon>
    </lineage>
</organism>
<feature type="repeat" description="ANK" evidence="2">
    <location>
        <begin position="752"/>
        <end position="784"/>
    </location>
</feature>
<dbReference type="SUPFAM" id="SSF48403">
    <property type="entry name" value="Ankyrin repeat"/>
    <property type="match status" value="2"/>
</dbReference>
<dbReference type="PROSITE" id="PS50836">
    <property type="entry name" value="DOMON"/>
    <property type="match status" value="1"/>
</dbReference>
<feature type="domain" description="DM13" evidence="5">
    <location>
        <begin position="141"/>
        <end position="250"/>
    </location>
</feature>
<dbReference type="InterPro" id="IPR036770">
    <property type="entry name" value="Ankyrin_rpt-contain_sf"/>
</dbReference>
<dbReference type="InterPro" id="IPR045266">
    <property type="entry name" value="DOH_DOMON"/>
</dbReference>
<keyword evidence="3" id="KW-0732">Signal</keyword>
<dbReference type="PRINTS" id="PR01415">
    <property type="entry name" value="ANKYRIN"/>
</dbReference>
<evidence type="ECO:0000256" key="3">
    <source>
        <dbReference type="SAM" id="SignalP"/>
    </source>
</evidence>
<dbReference type="Pfam" id="PF10517">
    <property type="entry name" value="DM13"/>
    <property type="match status" value="2"/>
</dbReference>
<dbReference type="SMART" id="SM00686">
    <property type="entry name" value="DM13"/>
    <property type="match status" value="2"/>
</dbReference>
<feature type="domain" description="DM13" evidence="5">
    <location>
        <begin position="27"/>
        <end position="134"/>
    </location>
</feature>
<dbReference type="Pfam" id="PF03351">
    <property type="entry name" value="DOMON"/>
    <property type="match status" value="1"/>
</dbReference>
<dbReference type="InterPro" id="IPR002110">
    <property type="entry name" value="Ankyrin_rpt"/>
</dbReference>
<dbReference type="PROSITE" id="PS51549">
    <property type="entry name" value="DM13"/>
    <property type="match status" value="2"/>
</dbReference>
<dbReference type="InterPro" id="IPR052126">
    <property type="entry name" value="Spindle_Org/Thrombomodulin"/>
</dbReference>
<dbReference type="AlphaFoldDB" id="A0A8J5JN71"/>